<comment type="caution">
    <text evidence="2">The sequence shown here is derived from an EMBL/GenBank/DDBJ whole genome shotgun (WGS) entry which is preliminary data.</text>
</comment>
<proteinExistence type="predicted"/>
<keyword evidence="1" id="KW-0472">Membrane</keyword>
<organism evidence="2 3">
    <name type="scientific">Sporosarcina siberiensis</name>
    <dbReference type="NCBI Taxonomy" id="1365606"/>
    <lineage>
        <taxon>Bacteria</taxon>
        <taxon>Bacillati</taxon>
        <taxon>Bacillota</taxon>
        <taxon>Bacilli</taxon>
        <taxon>Bacillales</taxon>
        <taxon>Caryophanaceae</taxon>
        <taxon>Sporosarcina</taxon>
    </lineage>
</organism>
<feature type="transmembrane region" description="Helical" evidence="1">
    <location>
        <begin position="36"/>
        <end position="54"/>
    </location>
</feature>
<sequence>MNWPVLRDWKWLVLQATAILFAIVAIGLAVADLRGWVIAAVLSIIMNTFGVARASHLSGF</sequence>
<protein>
    <submittedName>
        <fullName evidence="2">Uncharacterized protein</fullName>
    </submittedName>
</protein>
<name>A0ABW4SFD7_9BACL</name>
<keyword evidence="3" id="KW-1185">Reference proteome</keyword>
<evidence type="ECO:0000313" key="2">
    <source>
        <dbReference type="EMBL" id="MFD1928222.1"/>
    </source>
</evidence>
<evidence type="ECO:0000256" key="1">
    <source>
        <dbReference type="SAM" id="Phobius"/>
    </source>
</evidence>
<accession>A0ABW4SFD7</accession>
<feature type="transmembrane region" description="Helical" evidence="1">
    <location>
        <begin position="12"/>
        <end position="30"/>
    </location>
</feature>
<reference evidence="3" key="1">
    <citation type="journal article" date="2019" name="Int. J. Syst. Evol. Microbiol.">
        <title>The Global Catalogue of Microorganisms (GCM) 10K type strain sequencing project: providing services to taxonomists for standard genome sequencing and annotation.</title>
        <authorList>
            <consortium name="The Broad Institute Genomics Platform"/>
            <consortium name="The Broad Institute Genome Sequencing Center for Infectious Disease"/>
            <person name="Wu L."/>
            <person name="Ma J."/>
        </authorList>
    </citation>
    <scope>NUCLEOTIDE SEQUENCE [LARGE SCALE GENOMIC DNA]</scope>
    <source>
        <strain evidence="3">CGMCC 4.7177</strain>
    </source>
</reference>
<keyword evidence="1" id="KW-1133">Transmembrane helix</keyword>
<gene>
    <name evidence="2" type="ORF">ACFSFY_09140</name>
</gene>
<dbReference type="Proteomes" id="UP001597218">
    <property type="component" value="Unassembled WGS sequence"/>
</dbReference>
<evidence type="ECO:0000313" key="3">
    <source>
        <dbReference type="Proteomes" id="UP001597218"/>
    </source>
</evidence>
<dbReference type="RefSeq" id="WP_381537368.1">
    <property type="nucleotide sequence ID" value="NZ_JBHUGI010000024.1"/>
</dbReference>
<dbReference type="EMBL" id="JBHUGI010000024">
    <property type="protein sequence ID" value="MFD1928222.1"/>
    <property type="molecule type" value="Genomic_DNA"/>
</dbReference>
<keyword evidence="1" id="KW-0812">Transmembrane</keyword>